<organism evidence="1 2">
    <name type="scientific">Apiospora aurea</name>
    <dbReference type="NCBI Taxonomy" id="335848"/>
    <lineage>
        <taxon>Eukaryota</taxon>
        <taxon>Fungi</taxon>
        <taxon>Dikarya</taxon>
        <taxon>Ascomycota</taxon>
        <taxon>Pezizomycotina</taxon>
        <taxon>Sordariomycetes</taxon>
        <taxon>Xylariomycetidae</taxon>
        <taxon>Amphisphaeriales</taxon>
        <taxon>Apiosporaceae</taxon>
        <taxon>Apiospora</taxon>
    </lineage>
</organism>
<dbReference type="Proteomes" id="UP001391051">
    <property type="component" value="Unassembled WGS sequence"/>
</dbReference>
<sequence>MEPADSGADPGRHRDEQIAAQLHEISQGPAVWLAYIARQIEAYKQEFENVEERNEEIFLPRARESKEDIVKNTGMFSVLPKELLGMVVKDVVNTPEFIHFLCTLKIVSPGPPEDAEFEKYGIESPIAHELRAWLARANVGLDPFKVLLTIGGEARLATIPFKPEVALFYLDGYLSPAFHGAGSDEAKKFSRKEGTFDWADRVHSALFPLSQVEERLRRLIELRAGGSFELAHAPQGDPRHAGYTMDSTLPLTHLEEVKIRPDGEVKDKGNISDGEQNANQYIYQHIDRLRKAVEEARTKLFEDGKGRRWLANLATGNYSGPNPISERDERYINAREWLYSSTGREFQRSDAGRRWLESPRSQKFHLYPELSHDEEERNDTKWKRKVVALDRDLHYLEPNLGSKIKFVRFKGLLPHGDSGSPERYEYFGYDQEMGKGNQPIQRLGPS</sequence>
<evidence type="ECO:0000313" key="2">
    <source>
        <dbReference type="Proteomes" id="UP001391051"/>
    </source>
</evidence>
<accession>A0ABR1QZ98</accession>
<protein>
    <submittedName>
        <fullName evidence="1">Uncharacterized protein</fullName>
    </submittedName>
</protein>
<dbReference type="RefSeq" id="XP_066707397.1">
    <property type="nucleotide sequence ID" value="XM_066838504.1"/>
</dbReference>
<keyword evidence="2" id="KW-1185">Reference proteome</keyword>
<comment type="caution">
    <text evidence="1">The sequence shown here is derived from an EMBL/GenBank/DDBJ whole genome shotgun (WGS) entry which is preliminary data.</text>
</comment>
<reference evidence="1 2" key="1">
    <citation type="submission" date="2023-01" db="EMBL/GenBank/DDBJ databases">
        <title>Analysis of 21 Apiospora genomes using comparative genomics revels a genus with tremendous synthesis potential of carbohydrate active enzymes and secondary metabolites.</title>
        <authorList>
            <person name="Sorensen T."/>
        </authorList>
    </citation>
    <scope>NUCLEOTIDE SEQUENCE [LARGE SCALE GENOMIC DNA]</scope>
    <source>
        <strain evidence="1 2">CBS 24483</strain>
    </source>
</reference>
<gene>
    <name evidence="1" type="ORF">PG986_002282</name>
</gene>
<proteinExistence type="predicted"/>
<evidence type="ECO:0000313" key="1">
    <source>
        <dbReference type="EMBL" id="KAK7968005.1"/>
    </source>
</evidence>
<dbReference type="GeneID" id="92071566"/>
<dbReference type="EMBL" id="JAQQWE010000001">
    <property type="protein sequence ID" value="KAK7968005.1"/>
    <property type="molecule type" value="Genomic_DNA"/>
</dbReference>
<name>A0ABR1QZ98_9PEZI</name>